<keyword evidence="2" id="KW-1185">Reference proteome</keyword>
<sequence>MAATTPSSYTMLREPDPRVEFYHTETPVPGTKTTFADSSGKLPVLLFQSGYGHSSDGHAPFLERIAAEGCFLVIAPDRSDDQQCGALGILGFLNFVSCSAVTTDGSNLALALSYAKDDQNQWMERADLSKVAMAGFSMGAAEAINAQARLPSETKALLLLSPSILVPAANVIAWNCCLQPITGGQCFLCSDTPVGPCGTGQALRQSAVPAFVLSSENDMLRSGVSRAADILGERDCYGSPLYGASRHFALADDVDAVSSAPVAAFLKQQFCGGAPLQGSDTMVEGRLNSKAGAGASTTRFFVGVVGD</sequence>
<evidence type="ECO:0000313" key="1">
    <source>
        <dbReference type="EnsemblProtists" id="EOD10436"/>
    </source>
</evidence>
<evidence type="ECO:0000313" key="2">
    <source>
        <dbReference type="Proteomes" id="UP000013827"/>
    </source>
</evidence>
<dbReference type="PaxDb" id="2903-EOD10436"/>
<dbReference type="InterPro" id="IPR029058">
    <property type="entry name" value="AB_hydrolase_fold"/>
</dbReference>
<reference evidence="2" key="1">
    <citation type="journal article" date="2013" name="Nature">
        <title>Pan genome of the phytoplankton Emiliania underpins its global distribution.</title>
        <authorList>
            <person name="Read B.A."/>
            <person name="Kegel J."/>
            <person name="Klute M.J."/>
            <person name="Kuo A."/>
            <person name="Lefebvre S.C."/>
            <person name="Maumus F."/>
            <person name="Mayer C."/>
            <person name="Miller J."/>
            <person name="Monier A."/>
            <person name="Salamov A."/>
            <person name="Young J."/>
            <person name="Aguilar M."/>
            <person name="Claverie J.M."/>
            <person name="Frickenhaus S."/>
            <person name="Gonzalez K."/>
            <person name="Herman E.K."/>
            <person name="Lin Y.C."/>
            <person name="Napier J."/>
            <person name="Ogata H."/>
            <person name="Sarno A.F."/>
            <person name="Shmutz J."/>
            <person name="Schroeder D."/>
            <person name="de Vargas C."/>
            <person name="Verret F."/>
            <person name="von Dassow P."/>
            <person name="Valentin K."/>
            <person name="Van de Peer Y."/>
            <person name="Wheeler G."/>
            <person name="Dacks J.B."/>
            <person name="Delwiche C.F."/>
            <person name="Dyhrman S.T."/>
            <person name="Glockner G."/>
            <person name="John U."/>
            <person name="Richards T."/>
            <person name="Worden A.Z."/>
            <person name="Zhang X."/>
            <person name="Grigoriev I.V."/>
            <person name="Allen A.E."/>
            <person name="Bidle K."/>
            <person name="Borodovsky M."/>
            <person name="Bowler C."/>
            <person name="Brownlee C."/>
            <person name="Cock J.M."/>
            <person name="Elias M."/>
            <person name="Gladyshev V.N."/>
            <person name="Groth M."/>
            <person name="Guda C."/>
            <person name="Hadaegh A."/>
            <person name="Iglesias-Rodriguez M.D."/>
            <person name="Jenkins J."/>
            <person name="Jones B.M."/>
            <person name="Lawson T."/>
            <person name="Leese F."/>
            <person name="Lindquist E."/>
            <person name="Lobanov A."/>
            <person name="Lomsadze A."/>
            <person name="Malik S.B."/>
            <person name="Marsh M.E."/>
            <person name="Mackinder L."/>
            <person name="Mock T."/>
            <person name="Mueller-Roeber B."/>
            <person name="Pagarete A."/>
            <person name="Parker M."/>
            <person name="Probert I."/>
            <person name="Quesneville H."/>
            <person name="Raines C."/>
            <person name="Rensing S.A."/>
            <person name="Riano-Pachon D.M."/>
            <person name="Richier S."/>
            <person name="Rokitta S."/>
            <person name="Shiraiwa Y."/>
            <person name="Soanes D.M."/>
            <person name="van der Giezen M."/>
            <person name="Wahlund T.M."/>
            <person name="Williams B."/>
            <person name="Wilson W."/>
            <person name="Wolfe G."/>
            <person name="Wurch L.L."/>
        </authorList>
    </citation>
    <scope>NUCLEOTIDE SEQUENCE</scope>
</reference>
<protein>
    <recommendedName>
        <fullName evidence="3">Dienelactone hydrolase domain-containing protein</fullName>
    </recommendedName>
</protein>
<dbReference type="RefSeq" id="XP_005762865.1">
    <property type="nucleotide sequence ID" value="XM_005762808.1"/>
</dbReference>
<reference evidence="1" key="2">
    <citation type="submission" date="2024-10" db="UniProtKB">
        <authorList>
            <consortium name="EnsemblProtists"/>
        </authorList>
    </citation>
    <scope>IDENTIFICATION</scope>
</reference>
<evidence type="ECO:0008006" key="3">
    <source>
        <dbReference type="Google" id="ProtNLM"/>
    </source>
</evidence>
<dbReference type="HOGENOM" id="CLU_907420_0_0_1"/>
<accession>A0A0D3IGQ1</accession>
<dbReference type="Gene3D" id="3.40.50.1820">
    <property type="entry name" value="alpha/beta hydrolase"/>
    <property type="match status" value="1"/>
</dbReference>
<dbReference type="Proteomes" id="UP000013827">
    <property type="component" value="Unassembled WGS sequence"/>
</dbReference>
<dbReference type="GeneID" id="17256630"/>
<dbReference type="SUPFAM" id="SSF53474">
    <property type="entry name" value="alpha/beta-Hydrolases"/>
    <property type="match status" value="1"/>
</dbReference>
<organism evidence="1 2">
    <name type="scientific">Emiliania huxleyi (strain CCMP1516)</name>
    <dbReference type="NCBI Taxonomy" id="280463"/>
    <lineage>
        <taxon>Eukaryota</taxon>
        <taxon>Haptista</taxon>
        <taxon>Haptophyta</taxon>
        <taxon>Prymnesiophyceae</taxon>
        <taxon>Isochrysidales</taxon>
        <taxon>Noelaerhabdaceae</taxon>
        <taxon>Emiliania</taxon>
    </lineage>
</organism>
<dbReference type="EnsemblProtists" id="EOD10436">
    <property type="protein sequence ID" value="EOD10436"/>
    <property type="gene ID" value="EMIHUDRAFT_215638"/>
</dbReference>
<proteinExistence type="predicted"/>
<name>A0A0D3IGQ1_EMIH1</name>
<dbReference type="AlphaFoldDB" id="A0A0D3IGQ1"/>
<dbReference type="KEGG" id="ehx:EMIHUDRAFT_215638"/>